<dbReference type="RefSeq" id="WP_229683836.1">
    <property type="nucleotide sequence ID" value="NZ_BMMW01000002.1"/>
</dbReference>
<reference evidence="2" key="1">
    <citation type="journal article" date="2014" name="Int. J. Syst. Evol. Microbiol.">
        <title>Complete genome sequence of Corynebacterium casei LMG S-19264T (=DSM 44701T), isolated from a smear-ripened cheese.</title>
        <authorList>
            <consortium name="US DOE Joint Genome Institute (JGI-PGF)"/>
            <person name="Walter F."/>
            <person name="Albersmeier A."/>
            <person name="Kalinowski J."/>
            <person name="Ruckert C."/>
        </authorList>
    </citation>
    <scope>NUCLEOTIDE SEQUENCE</scope>
    <source>
        <strain evidence="2">CGMCC 4.7278</strain>
    </source>
</reference>
<dbReference type="GO" id="GO:0016491">
    <property type="term" value="F:oxidoreductase activity"/>
    <property type="evidence" value="ECO:0007669"/>
    <property type="project" value="InterPro"/>
</dbReference>
<dbReference type="EMBL" id="BMMW01000002">
    <property type="protein sequence ID" value="GGK47665.1"/>
    <property type="molecule type" value="Genomic_DNA"/>
</dbReference>
<feature type="domain" description="ER-bound oxygenase mpaB/mpaB'/Rubber oxygenase catalytic" evidence="1">
    <location>
        <begin position="25"/>
        <end position="252"/>
    </location>
</feature>
<dbReference type="Proteomes" id="UP000612956">
    <property type="component" value="Unassembled WGS sequence"/>
</dbReference>
<name>A0A917V713_9NOCA</name>
<dbReference type="InterPro" id="IPR018713">
    <property type="entry name" value="MPAB/Lcp_cat_dom"/>
</dbReference>
<sequence>MYNSLNDENGVVMTIAATEFDIRDYIDGAAAFYGATANVIMQLSLAPVGYGVIESKVESGSIMRHPVKRTRTTLTYLSVALMGTPGDRAAYRRAIGNAHKYVHSTPESPVRYNAFDPNLQLWVAACLYWGSLDVMERMYGPVEEDTADIFYAYAERLGTTLQVKPEMWPADRAAFAEYWAKNLALTSIDDTMAAYFADLMDLRMLPLPLRAVFGPFHRWFTTGLLPQHIRDEMGLVWTARDERRLNRLLAATGFVWGRMPRVIRNFPFNATLADMRRREEKALPLI</sequence>
<organism evidence="2 3">
    <name type="scientific">Nocardia camponoti</name>
    <dbReference type="NCBI Taxonomy" id="1616106"/>
    <lineage>
        <taxon>Bacteria</taxon>
        <taxon>Bacillati</taxon>
        <taxon>Actinomycetota</taxon>
        <taxon>Actinomycetes</taxon>
        <taxon>Mycobacteriales</taxon>
        <taxon>Nocardiaceae</taxon>
        <taxon>Nocardia</taxon>
    </lineage>
</organism>
<reference evidence="2" key="2">
    <citation type="submission" date="2020-09" db="EMBL/GenBank/DDBJ databases">
        <authorList>
            <person name="Sun Q."/>
            <person name="Zhou Y."/>
        </authorList>
    </citation>
    <scope>NUCLEOTIDE SEQUENCE</scope>
    <source>
        <strain evidence="2">CGMCC 4.7278</strain>
    </source>
</reference>
<dbReference type="AlphaFoldDB" id="A0A917V713"/>
<accession>A0A917V713</accession>
<dbReference type="PANTHER" id="PTHR36151">
    <property type="entry name" value="BLR2777 PROTEIN"/>
    <property type="match status" value="1"/>
</dbReference>
<keyword evidence="3" id="KW-1185">Reference proteome</keyword>
<protein>
    <recommendedName>
        <fullName evidence="1">ER-bound oxygenase mpaB/mpaB'/Rubber oxygenase catalytic domain-containing protein</fullName>
    </recommendedName>
</protein>
<dbReference type="Pfam" id="PF09995">
    <property type="entry name" value="MPAB_Lcp_cat"/>
    <property type="match status" value="1"/>
</dbReference>
<evidence type="ECO:0000313" key="3">
    <source>
        <dbReference type="Proteomes" id="UP000612956"/>
    </source>
</evidence>
<evidence type="ECO:0000313" key="2">
    <source>
        <dbReference type="EMBL" id="GGK47665.1"/>
    </source>
</evidence>
<evidence type="ECO:0000259" key="1">
    <source>
        <dbReference type="Pfam" id="PF09995"/>
    </source>
</evidence>
<proteinExistence type="predicted"/>
<gene>
    <name evidence="2" type="ORF">GCM10011591_18720</name>
</gene>
<dbReference type="PANTHER" id="PTHR36151:SF3">
    <property type="entry name" value="ER-BOUND OXYGENASE MPAB_MPAB'_RUBBER OXYGENASE CATALYTIC DOMAIN-CONTAINING PROTEIN"/>
    <property type="match status" value="1"/>
</dbReference>
<comment type="caution">
    <text evidence="2">The sequence shown here is derived from an EMBL/GenBank/DDBJ whole genome shotgun (WGS) entry which is preliminary data.</text>
</comment>